<gene>
    <name evidence="7" type="ORF">C4B63_315g11</name>
</gene>
<feature type="transmembrane region" description="Helical" evidence="5">
    <location>
        <begin position="135"/>
        <end position="154"/>
    </location>
</feature>
<keyword evidence="3 5" id="KW-1133">Transmembrane helix</keyword>
<feature type="transmembrane region" description="Helical" evidence="5">
    <location>
        <begin position="218"/>
        <end position="242"/>
    </location>
</feature>
<evidence type="ECO:0000256" key="3">
    <source>
        <dbReference type="ARBA" id="ARBA00022989"/>
    </source>
</evidence>
<evidence type="ECO:0000259" key="6">
    <source>
        <dbReference type="Pfam" id="PF01490"/>
    </source>
</evidence>
<dbReference type="PANTHER" id="PTHR22950:SF369">
    <property type="entry name" value="ACID TRANSPORTER 1, PUTATIVE-RELATED"/>
    <property type="match status" value="1"/>
</dbReference>
<evidence type="ECO:0000256" key="4">
    <source>
        <dbReference type="ARBA" id="ARBA00023136"/>
    </source>
</evidence>
<dbReference type="VEuPathDB" id="TriTrypDB:C4B63_315g11"/>
<dbReference type="VEuPathDB" id="TriTrypDB:TcBrA4_0032640"/>
<protein>
    <submittedName>
        <fullName evidence="7">Putative amino acid transporter</fullName>
    </submittedName>
</protein>
<feature type="transmembrane region" description="Helical" evidence="5">
    <location>
        <begin position="262"/>
        <end position="280"/>
    </location>
</feature>
<organism evidence="7 8">
    <name type="scientific">Trypanosoma cruzi</name>
    <dbReference type="NCBI Taxonomy" id="5693"/>
    <lineage>
        <taxon>Eukaryota</taxon>
        <taxon>Discoba</taxon>
        <taxon>Euglenozoa</taxon>
        <taxon>Kinetoplastea</taxon>
        <taxon>Metakinetoplastina</taxon>
        <taxon>Trypanosomatida</taxon>
        <taxon>Trypanosomatidae</taxon>
        <taxon>Trypanosoma</taxon>
        <taxon>Schizotrypanum</taxon>
    </lineage>
</organism>
<dbReference type="AlphaFoldDB" id="A0A2V2UMF5"/>
<dbReference type="GO" id="GO:0016020">
    <property type="term" value="C:membrane"/>
    <property type="evidence" value="ECO:0007669"/>
    <property type="project" value="UniProtKB-SubCell"/>
</dbReference>
<dbReference type="VEuPathDB" id="TriTrypDB:C3747_961g8"/>
<evidence type="ECO:0000256" key="5">
    <source>
        <dbReference type="SAM" id="Phobius"/>
    </source>
</evidence>
<evidence type="ECO:0000313" key="8">
    <source>
        <dbReference type="Proteomes" id="UP000246121"/>
    </source>
</evidence>
<evidence type="ECO:0000256" key="1">
    <source>
        <dbReference type="ARBA" id="ARBA00004141"/>
    </source>
</evidence>
<dbReference type="Proteomes" id="UP000246121">
    <property type="component" value="Unassembled WGS sequence"/>
</dbReference>
<dbReference type="VEuPathDB" id="TriTrypDB:ECC02_013373"/>
<keyword evidence="4 5" id="KW-0472">Membrane</keyword>
<feature type="transmembrane region" description="Helical" evidence="5">
    <location>
        <begin position="187"/>
        <end position="206"/>
    </location>
</feature>
<dbReference type="PANTHER" id="PTHR22950">
    <property type="entry name" value="AMINO ACID TRANSPORTER"/>
    <property type="match status" value="1"/>
</dbReference>
<name>A0A2V2UMF5_TRYCR</name>
<keyword evidence="2 5" id="KW-0812">Transmembrane</keyword>
<comment type="subcellular location">
    <subcellularLocation>
        <location evidence="1">Membrane</location>
        <topology evidence="1">Multi-pass membrane protein</topology>
    </subcellularLocation>
</comment>
<dbReference type="VEuPathDB" id="TriTrypDB:TcCL_Unassigned00160"/>
<comment type="caution">
    <text evidence="7">The sequence shown here is derived from an EMBL/GenBank/DDBJ whole genome shotgun (WGS) entry which is preliminary data.</text>
</comment>
<dbReference type="Pfam" id="PF01490">
    <property type="entry name" value="Aa_trans"/>
    <property type="match status" value="1"/>
</dbReference>
<dbReference type="VEuPathDB" id="TriTrypDB:TcG_13089"/>
<dbReference type="GO" id="GO:0015179">
    <property type="term" value="F:L-amino acid transmembrane transporter activity"/>
    <property type="evidence" value="ECO:0007669"/>
    <property type="project" value="TreeGrafter"/>
</dbReference>
<dbReference type="EMBL" id="PRFA01000315">
    <property type="protein sequence ID" value="PWU83483.1"/>
    <property type="molecule type" value="Genomic_DNA"/>
</dbReference>
<proteinExistence type="predicted"/>
<sequence>MHWRWHPRTSLRRQQQWPRFGACVSGPHWGSLRLLAVLPRGADGARTYEGMARVLLGPGFDYVTAVLRSLNTFGACVSFIISVGDIFKAILDNTSAPAYWKSKSGNRLLTSLLWLTVMLPLVIPRHINSLRHISAVGIVFVIYFVVMIIVHSGMHGLSENAKNLHVTGITTDEGIHLFGTGNRALDGLGVFMFAFVCHINSFEVYWDMSDRSASRFTLCSAIAMLLCFIVYGSTAVFGYLDFGNRATVSAILLYDPVKEPEVMVAYIGLLVKLCASFPLISMATRNSLYHSVGWDPDKLAFWKHWRRRRQSCRCCTALRPVHPQYQHGVWLHWLILWRCNGFSSSLDFHDVRRQLVAAVSWMGALHHHIRAALCRCHHGGVWHRCHHLRRCGGRLSAAQCGAPARLRVHGRQQACGVPLQYFAAVLGTLGAV</sequence>
<dbReference type="InterPro" id="IPR013057">
    <property type="entry name" value="AA_transpt_TM"/>
</dbReference>
<accession>A0A2V2UMF5</accession>
<evidence type="ECO:0000256" key="2">
    <source>
        <dbReference type="ARBA" id="ARBA00022692"/>
    </source>
</evidence>
<evidence type="ECO:0000313" key="7">
    <source>
        <dbReference type="EMBL" id="PWU83483.1"/>
    </source>
</evidence>
<feature type="domain" description="Amino acid transporter transmembrane" evidence="6">
    <location>
        <begin position="39"/>
        <end position="295"/>
    </location>
</feature>
<reference evidence="7 8" key="1">
    <citation type="journal article" date="2018" name="Microb. Genom.">
        <title>Expanding an expanded genome: long-read sequencing of Trypanosoma cruzi.</title>
        <authorList>
            <person name="Berna L."/>
            <person name="Rodriguez M."/>
            <person name="Chiribao M.L."/>
            <person name="Parodi-Talice A."/>
            <person name="Pita S."/>
            <person name="Rijo G."/>
            <person name="Alvarez-Valin F."/>
            <person name="Robello C."/>
        </authorList>
    </citation>
    <scope>NUCLEOTIDE SEQUENCE [LARGE SCALE GENOMIC DNA]</scope>
    <source>
        <strain evidence="7 8">Dm28c</strain>
    </source>
</reference>
<dbReference type="GO" id="GO:0005737">
    <property type="term" value="C:cytoplasm"/>
    <property type="evidence" value="ECO:0007669"/>
    <property type="project" value="TreeGrafter"/>
</dbReference>